<dbReference type="Pfam" id="PF15884">
    <property type="entry name" value="QIL1"/>
    <property type="match status" value="1"/>
</dbReference>
<dbReference type="EMBL" id="SEYY01003761">
    <property type="protein sequence ID" value="KAB7504100.1"/>
    <property type="molecule type" value="Genomic_DNA"/>
</dbReference>
<comment type="subcellular location">
    <subcellularLocation>
        <location evidence="1">Mitochondrion inner membrane</location>
        <topology evidence="1">Single-pass membrane protein</topology>
    </subcellularLocation>
</comment>
<organism evidence="2 3">
    <name type="scientific">Armadillidium nasatum</name>
    <dbReference type="NCBI Taxonomy" id="96803"/>
    <lineage>
        <taxon>Eukaryota</taxon>
        <taxon>Metazoa</taxon>
        <taxon>Ecdysozoa</taxon>
        <taxon>Arthropoda</taxon>
        <taxon>Crustacea</taxon>
        <taxon>Multicrustacea</taxon>
        <taxon>Malacostraca</taxon>
        <taxon>Eumalacostraca</taxon>
        <taxon>Peracarida</taxon>
        <taxon>Isopoda</taxon>
        <taxon>Oniscidea</taxon>
        <taxon>Crinocheta</taxon>
        <taxon>Armadillidiidae</taxon>
        <taxon>Armadillidium</taxon>
    </lineage>
</organism>
<dbReference type="Proteomes" id="UP000326759">
    <property type="component" value="Unassembled WGS sequence"/>
</dbReference>
<dbReference type="AlphaFoldDB" id="A0A5N5TGQ6"/>
<accession>A0A5N5TGQ6</accession>
<dbReference type="InterPro" id="IPR026769">
    <property type="entry name" value="Mic13"/>
</dbReference>
<name>A0A5N5TGQ6_9CRUS</name>
<keyword evidence="1" id="KW-0999">Mitochondrion inner membrane</keyword>
<keyword evidence="3" id="KW-1185">Reference proteome</keyword>
<gene>
    <name evidence="2" type="ORF">Anas_10396</name>
</gene>
<keyword evidence="1" id="KW-0472">Membrane</keyword>
<sequence length="77" mass="8833">MGYISMKRPFMHPCFDCNIIQTIKKFSTKLSAAAGSVYLTADQGVWGSPEESNKLYNNLYEIIPGLKTFREEYCTER</sequence>
<comment type="similarity">
    <text evidence="1">Belongs to the MICOS complex subunit Mic13 family.</text>
</comment>
<comment type="caution">
    <text evidence="2">The sequence shown here is derived from an EMBL/GenBank/DDBJ whole genome shotgun (WGS) entry which is preliminary data.</text>
</comment>
<dbReference type="OrthoDB" id="5948578at2759"/>
<protein>
    <recommendedName>
        <fullName evidence="1">MICOS complex subunit MIC13</fullName>
    </recommendedName>
</protein>
<dbReference type="GO" id="GO:0061617">
    <property type="term" value="C:MICOS complex"/>
    <property type="evidence" value="ECO:0007669"/>
    <property type="project" value="UniProtKB-UniRule"/>
</dbReference>
<evidence type="ECO:0000313" key="3">
    <source>
        <dbReference type="Proteomes" id="UP000326759"/>
    </source>
</evidence>
<reference evidence="2 3" key="1">
    <citation type="journal article" date="2019" name="PLoS Biol.">
        <title>Sex chromosomes control vertical transmission of feminizing Wolbachia symbionts in an isopod.</title>
        <authorList>
            <person name="Becking T."/>
            <person name="Chebbi M.A."/>
            <person name="Giraud I."/>
            <person name="Moumen B."/>
            <person name="Laverre T."/>
            <person name="Caubet Y."/>
            <person name="Peccoud J."/>
            <person name="Gilbert C."/>
            <person name="Cordaux R."/>
        </authorList>
    </citation>
    <scope>NUCLEOTIDE SEQUENCE [LARGE SCALE GENOMIC DNA]</scope>
    <source>
        <strain evidence="2">ANa2</strain>
        <tissue evidence="2">Whole body excluding digestive tract and cuticle</tissue>
    </source>
</reference>
<proteinExistence type="inferred from homology"/>
<evidence type="ECO:0000256" key="1">
    <source>
        <dbReference type="RuleBase" id="RU363009"/>
    </source>
</evidence>
<comment type="subunit">
    <text evidence="1">Component of the mitochondrial contact site and cristae organizing system (MICOS) complex.</text>
</comment>
<keyword evidence="1" id="KW-0496">Mitochondrion</keyword>
<comment type="function">
    <text evidence="1">Component of the MICOS complex, a large protein complex of the mitochondrial inner membrane that plays crucial roles in the maintenance of crista junctions, inner membrane architecture, and formation of contact sites to the outer membrane.</text>
</comment>
<evidence type="ECO:0000313" key="2">
    <source>
        <dbReference type="EMBL" id="KAB7504100.1"/>
    </source>
</evidence>